<organism evidence="1 2">
    <name type="scientific">Panagrolaimus sp. JU765</name>
    <dbReference type="NCBI Taxonomy" id="591449"/>
    <lineage>
        <taxon>Eukaryota</taxon>
        <taxon>Metazoa</taxon>
        <taxon>Ecdysozoa</taxon>
        <taxon>Nematoda</taxon>
        <taxon>Chromadorea</taxon>
        <taxon>Rhabditida</taxon>
        <taxon>Tylenchina</taxon>
        <taxon>Panagrolaimomorpha</taxon>
        <taxon>Panagrolaimoidea</taxon>
        <taxon>Panagrolaimidae</taxon>
        <taxon>Panagrolaimus</taxon>
    </lineage>
</organism>
<name>A0AC34Q5R5_9BILA</name>
<evidence type="ECO:0000313" key="1">
    <source>
        <dbReference type="Proteomes" id="UP000887576"/>
    </source>
</evidence>
<sequence>MAERLSFAQIVSGNEDSINCPLIESTVNKFADKTSDPKEPNSSNPTSNHLSGKKSLNMSVQNNPGSKKKQTDKSGKDRKNKSNARDVKPVTPITSQEAGEKTVQVQNNVNAKPTAPPAVNPWFQKSDEKTELKPQKPVPLTNGQTVKSAKAIKIMTGSPDDWPALQSKIIQDDAHDSGNATSNEVLTDNSYNAQNNTANKGNSEHNSPNGKSKMSKVNWRKVEIEVDYNHRPARRNRTRKHQNGHIQPAENQNEEDGEEQDYWYFDDTSNGYYYQHSGSQGWKKGGGRGGESVQTNNSNTSSPEMMNNVRPQDENNAPTRTNESRTGQKNQNRRKNDDNLQNAYGQGASTSRGSQGQRRGRSDYVYKNNGKGNNQYYWRGDGSHSNNFEGQKKMTEAEREKQLAAQKRGPLPDWDEVADTGKEEMFDYMDMMEQQYANYYAMAGCPPFDQFSMGMDAALPHARFPQFGIGFRPPFAFPTPYFIPPIKSFVPEDVPNGRVTGNNTEDINNGSRPESADSSVVTSVPATPTPLLSPDALVHNGTGIAMHSIIPNNMAFGPSFPTTLIPPTDPIKLKDLVRRQIEYYFSEDNLQKDFFLRRKMEPDGYLSISLIASFPRVRILTTDLNIIIQSLYASENVEMHESGLKVRPRITPHKWSLNGPDSPDMHSRSSVSEQNHPRRIIKIADPTNSKPIIDENEIAAKLTKSTRSFGSSDEPQTVTAKFEDESPPVVEETSKPEETKPESSESVVAKESETVPTKTIESKPVKIEELNVEPKIVEKDEAKETSEVVADVVKEEPEQWQEVKTKRGKKPVRGISGTSSKRDYRGEKVAELDFQFDDEIESGNSHGASVSHERKSSRGPSVDLHDEMSDANIDQLIIVAQNPSKRQFDRTGDFTKRHERHQRLNEEMEHGLRRYEEELWSAEASHDSPPNQSKITTATEVEFEKLKKSMEKPADKTSNTSSASSPTSTADSVTPAPVTPGTSIWTQKAMERAAASAALPKSPVAKRETKEKPLARFYPVFNKDHRRGSKKQNKLPKNDHGEAPVGWVLGTRSTPKAEIDTHPLANLPASHPCVLLFQENGFEPLVYSVWRDKCIKQRAAVGYDVAEMHTLYRFWSHFLRDNFNKNMYAEFRKFATEDANAGYRYGIESLFRFYSYGLEKRFRPQLYKDFQDETVADIKRGSNFGLEKFIAFFKFSKLSSQLEVVPFLAKEMGKFKKNEDHPNSLNKREVELEQKS</sequence>
<protein>
    <submittedName>
        <fullName evidence="2">HTH La-type RNA-binding domain-containing protein</fullName>
    </submittedName>
</protein>
<proteinExistence type="predicted"/>
<dbReference type="WBParaSite" id="JU765_v2.g13075.t1">
    <property type="protein sequence ID" value="JU765_v2.g13075.t1"/>
    <property type="gene ID" value="JU765_v2.g13075"/>
</dbReference>
<reference evidence="2" key="1">
    <citation type="submission" date="2022-11" db="UniProtKB">
        <authorList>
            <consortium name="WormBaseParasite"/>
        </authorList>
    </citation>
    <scope>IDENTIFICATION</scope>
</reference>
<accession>A0AC34Q5R5</accession>
<dbReference type="Proteomes" id="UP000887576">
    <property type="component" value="Unplaced"/>
</dbReference>
<evidence type="ECO:0000313" key="2">
    <source>
        <dbReference type="WBParaSite" id="JU765_v2.g13075.t1"/>
    </source>
</evidence>